<name>K5UP53_PHACS</name>
<dbReference type="HOGENOM" id="CLU_005808_0_0_1"/>
<dbReference type="RefSeq" id="XP_007399358.1">
    <property type="nucleotide sequence ID" value="XM_007399296.1"/>
</dbReference>
<dbReference type="EMBL" id="JH930476">
    <property type="protein sequence ID" value="EKM51546.1"/>
    <property type="molecule type" value="Genomic_DNA"/>
</dbReference>
<dbReference type="AlphaFoldDB" id="K5UP53"/>
<dbReference type="KEGG" id="pco:PHACADRAFT_102478"/>
<accession>K5UP53</accession>
<dbReference type="Proteomes" id="UP000008370">
    <property type="component" value="Unassembled WGS sequence"/>
</dbReference>
<sequence>MCLDGNSAELSVHYVNSQLQAFWENAAKCAAHTVKLDFKSSAYEKSRRTRALREYHYLTRKSKPGLLEQDLFFSAKFGRPELKFICNHSVFLCLMIESGHLNLDIKDAVKPGNKARPDCNRDIESLELVFHVPIIRTSIRGQDSRIGNESAEHLVQMQILKLEEAKLIVLNPDSSLGPEVKDALKFYMDQYLNFLKMSGSHILFDLSDFDSDLDRSKSNYSLIRTREVDVLLHNIYEDLRLLNKFGCDVLAQFYKAQWMAASALRNAANWGNLKMCLGTICSDWIVGSEVESHFFINFDTPTVQVLCPHEVILKFHLRDLAFFKHAHIDAKQVHSCDLELHDWTIAFIVNVFENDSGMIQLDFETARFSRNDSFFGVDVDTVVEEYIQLMINFFTIDYLDILVSHSFHLCLGASGGLEAKEHRNVDWTSASEGESEEFYRQRGQAMLWMERIQRLDMQSGFDEVIVLSETTINRVLESRLKVISCFRGKDDLFRLDILGLKVRLLSNGKAVLYVQTEGHITVKKKAAQRKFWIPYVWEPVSGADDCRECAFETLTLAYEVDLQLVEQESLKVDKSVVEYLEKTGPRTTYAKATTEITSSHSRLKHLILDFANARYIEKLSDVEGLECDENFVDSLKTVRTYILKYFESLVSYGHSILHTVMMATSRSPGDAENLFAFTDVDFKVLTKRRVALSTSLRGRETVEAPIVMIYGMCTGNPMPALGDTWALGWLPVGKRSVGTLVLSKRVFFERCILHHLQAINARTTLVPQTVDVIDGQWHISLTTWEKREERLRLSRGCQWTPVASKEPNCLTYEWHDRDEWKRKHEGDALDKANGEYALECSTRNIVRLPTAYNSSGMVIKIEGSSSIRVNGKNGGQSWKNKTVYSWSATVALDTSSGALQVRFSHEQPVLSHDRKECSGHCPFDIAELHKESFSLDIEAFKTFMPALRQALEQSWDYCTMGIQQVTLRDPVFTRKCDFVCELGLYAGKCHVIADENLIDVMLPADPSPPVMLNSDAWKKHTEIVCGYKCTCYIRLLFTVYSQVCLSRALQFCPERQISQPEHH</sequence>
<reference evidence="1 2" key="1">
    <citation type="journal article" date="2012" name="BMC Genomics">
        <title>Comparative genomics of the white-rot fungi, Phanerochaete carnosa and P. chrysosporium, to elucidate the genetic basis of the distinct wood types they colonize.</title>
        <authorList>
            <person name="Suzuki H."/>
            <person name="MacDonald J."/>
            <person name="Syed K."/>
            <person name="Salamov A."/>
            <person name="Hori C."/>
            <person name="Aerts A."/>
            <person name="Henrissat B."/>
            <person name="Wiebenga A."/>
            <person name="vanKuyk P.A."/>
            <person name="Barry K."/>
            <person name="Lindquist E."/>
            <person name="LaButti K."/>
            <person name="Lapidus A."/>
            <person name="Lucas S."/>
            <person name="Coutinho P."/>
            <person name="Gong Y."/>
            <person name="Samejima M."/>
            <person name="Mahadevan R."/>
            <person name="Abou-Zaid M."/>
            <person name="de Vries R.P."/>
            <person name="Igarashi K."/>
            <person name="Yadav J.S."/>
            <person name="Grigoriev I.V."/>
            <person name="Master E.R."/>
        </authorList>
    </citation>
    <scope>NUCLEOTIDE SEQUENCE [LARGE SCALE GENOMIC DNA]</scope>
    <source>
        <strain evidence="1 2">HHB-10118-sp</strain>
    </source>
</reference>
<proteinExistence type="predicted"/>
<dbReference type="OrthoDB" id="5429442at2759"/>
<evidence type="ECO:0000313" key="2">
    <source>
        <dbReference type="Proteomes" id="UP000008370"/>
    </source>
</evidence>
<gene>
    <name evidence="1" type="ORF">PHACADRAFT_102478</name>
</gene>
<protein>
    <submittedName>
        <fullName evidence="1">Uncharacterized protein</fullName>
    </submittedName>
</protein>
<dbReference type="InParanoid" id="K5UP53"/>
<dbReference type="GeneID" id="18907227"/>
<evidence type="ECO:0000313" key="1">
    <source>
        <dbReference type="EMBL" id="EKM51546.1"/>
    </source>
</evidence>
<keyword evidence="2" id="KW-1185">Reference proteome</keyword>
<organism evidence="1 2">
    <name type="scientific">Phanerochaete carnosa (strain HHB-10118-sp)</name>
    <name type="common">White-rot fungus</name>
    <name type="synonym">Peniophora carnosa</name>
    <dbReference type="NCBI Taxonomy" id="650164"/>
    <lineage>
        <taxon>Eukaryota</taxon>
        <taxon>Fungi</taxon>
        <taxon>Dikarya</taxon>
        <taxon>Basidiomycota</taxon>
        <taxon>Agaricomycotina</taxon>
        <taxon>Agaricomycetes</taxon>
        <taxon>Polyporales</taxon>
        <taxon>Phanerochaetaceae</taxon>
        <taxon>Phanerochaete</taxon>
    </lineage>
</organism>